<organism evidence="2 3">
    <name type="scientific">Holdemania filiformis DSM 12042</name>
    <dbReference type="NCBI Taxonomy" id="545696"/>
    <lineage>
        <taxon>Bacteria</taxon>
        <taxon>Bacillati</taxon>
        <taxon>Bacillota</taxon>
        <taxon>Erysipelotrichia</taxon>
        <taxon>Erysipelotrichales</taxon>
        <taxon>Erysipelotrichaceae</taxon>
        <taxon>Holdemania</taxon>
    </lineage>
</organism>
<proteinExistence type="predicted"/>
<protein>
    <submittedName>
        <fullName evidence="2">Uncharacterized protein</fullName>
    </submittedName>
</protein>
<keyword evidence="1" id="KW-0812">Transmembrane</keyword>
<gene>
    <name evidence="2" type="ORF">HOLDEFILI_00246</name>
</gene>
<keyword evidence="1" id="KW-1133">Transmembrane helix</keyword>
<keyword evidence="1" id="KW-0472">Membrane</keyword>
<dbReference type="AlphaFoldDB" id="B9Y371"/>
<name>B9Y371_9FIRM</name>
<comment type="caution">
    <text evidence="2">The sequence shown here is derived from an EMBL/GenBank/DDBJ whole genome shotgun (WGS) entry which is preliminary data.</text>
</comment>
<dbReference type="HOGENOM" id="CLU_3271193_0_0_9"/>
<accession>B9Y371</accession>
<evidence type="ECO:0000313" key="2">
    <source>
        <dbReference type="EMBL" id="EEF69566.1"/>
    </source>
</evidence>
<evidence type="ECO:0000256" key="1">
    <source>
        <dbReference type="SAM" id="Phobius"/>
    </source>
</evidence>
<sequence length="41" mass="4786">MFSLISYYISIIIASLSYKIRGALCFCHKILYNSLKRNEDP</sequence>
<dbReference type="STRING" id="545696.HOLDEFILI_00246"/>
<dbReference type="Proteomes" id="UP000005950">
    <property type="component" value="Unassembled WGS sequence"/>
</dbReference>
<reference evidence="2 3" key="2">
    <citation type="submission" date="2009-02" db="EMBL/GenBank/DDBJ databases">
        <title>Draft genome sequence of Holdemania filiformis DSM 12042.</title>
        <authorList>
            <person name="Sudarsanam P."/>
            <person name="Ley R."/>
            <person name="Guruge J."/>
            <person name="Turnbaugh P.J."/>
            <person name="Mahowald M."/>
            <person name="Liep D."/>
            <person name="Gordon J."/>
        </authorList>
    </citation>
    <scope>NUCLEOTIDE SEQUENCE [LARGE SCALE GENOMIC DNA]</scope>
    <source>
        <strain evidence="2 3">DSM 12042</strain>
    </source>
</reference>
<reference evidence="2 3" key="1">
    <citation type="submission" date="2008-12" db="EMBL/GenBank/DDBJ databases">
        <authorList>
            <person name="Fulton L."/>
            <person name="Clifton S."/>
            <person name="Fulton B."/>
            <person name="Xu J."/>
            <person name="Minx P."/>
            <person name="Pepin K.H."/>
            <person name="Johnson M."/>
            <person name="Bhonagiri V."/>
            <person name="Nash W.E."/>
            <person name="Mardis E.R."/>
            <person name="Wilson R.K."/>
        </authorList>
    </citation>
    <scope>NUCLEOTIDE SEQUENCE [LARGE SCALE GENOMIC DNA]</scope>
    <source>
        <strain evidence="2 3">DSM 12042</strain>
    </source>
</reference>
<feature type="transmembrane region" description="Helical" evidence="1">
    <location>
        <begin position="6"/>
        <end position="27"/>
    </location>
</feature>
<evidence type="ECO:0000313" key="3">
    <source>
        <dbReference type="Proteomes" id="UP000005950"/>
    </source>
</evidence>
<dbReference type="EMBL" id="ACCF01000011">
    <property type="protein sequence ID" value="EEF69566.1"/>
    <property type="molecule type" value="Genomic_DNA"/>
</dbReference>